<evidence type="ECO:0000256" key="20">
    <source>
        <dbReference type="ARBA" id="ARBA00047294"/>
    </source>
</evidence>
<accession>A0A662YT59</accession>
<keyword evidence="9" id="KW-0846">Cobalamin</keyword>
<evidence type="ECO:0000256" key="17">
    <source>
        <dbReference type="ARBA" id="ARBA00031313"/>
    </source>
</evidence>
<evidence type="ECO:0000256" key="4">
    <source>
        <dbReference type="ARBA" id="ARBA00007762"/>
    </source>
</evidence>
<dbReference type="GO" id="GO:0005737">
    <property type="term" value="C:cytoplasm"/>
    <property type="evidence" value="ECO:0007669"/>
    <property type="project" value="UniProtKB-SubCell"/>
</dbReference>
<dbReference type="EC" id="2.5.1.151" evidence="5"/>
<dbReference type="GO" id="GO:0071949">
    <property type="term" value="F:FAD binding"/>
    <property type="evidence" value="ECO:0007669"/>
    <property type="project" value="TreeGrafter"/>
</dbReference>
<dbReference type="GO" id="GO:0009235">
    <property type="term" value="P:cobalamin metabolic process"/>
    <property type="evidence" value="ECO:0007669"/>
    <property type="project" value="TreeGrafter"/>
</dbReference>
<evidence type="ECO:0000256" key="21">
    <source>
        <dbReference type="ARBA" id="ARBA00047958"/>
    </source>
</evidence>
<dbReference type="EC" id="1.16.1.6" evidence="6"/>
<reference evidence="24 25" key="1">
    <citation type="submission" date="2019-01" db="EMBL/GenBank/DDBJ databases">
        <title>Draft Genome and Complete Hox-Cluster Characterization of the Sterlet Sturgeon (Acipenser ruthenus).</title>
        <authorList>
            <person name="Wei Q."/>
        </authorList>
    </citation>
    <scope>NUCLEOTIDE SEQUENCE [LARGE SCALE GENOMIC DNA]</scope>
    <source>
        <strain evidence="24">WHYD16114868_AA</strain>
        <tissue evidence="24">Blood</tissue>
    </source>
</reference>
<keyword evidence="12" id="KW-0274">FAD</keyword>
<comment type="cofactor">
    <cofactor evidence="2">
        <name>FAD</name>
        <dbReference type="ChEBI" id="CHEBI:57692"/>
    </cofactor>
</comment>
<comment type="catalytic activity">
    <reaction evidence="21">
        <text>2 cob(II)alamin-[cyanocobalamin reductase] + 2 hydrogen cyanide + NADP(+) = 2 cyanocob(III)alamin + 2 apo-[cyanocobalamin reductase] + NADPH + H(+)</text>
        <dbReference type="Rhea" id="RHEA:16113"/>
        <dbReference type="Rhea" id="RHEA-COMP:14717"/>
        <dbReference type="Rhea" id="RHEA-COMP:14718"/>
        <dbReference type="ChEBI" id="CHEBI:15378"/>
        <dbReference type="ChEBI" id="CHEBI:16304"/>
        <dbReference type="ChEBI" id="CHEBI:17439"/>
        <dbReference type="ChEBI" id="CHEBI:18407"/>
        <dbReference type="ChEBI" id="CHEBI:57783"/>
        <dbReference type="ChEBI" id="CHEBI:58349"/>
        <dbReference type="ChEBI" id="CHEBI:83228"/>
        <dbReference type="EC" id="1.16.1.6"/>
    </reaction>
    <physiologicalReaction direction="right-to-left" evidence="21">
        <dbReference type="Rhea" id="RHEA:16115"/>
    </physiologicalReaction>
</comment>
<evidence type="ECO:0000313" key="24">
    <source>
        <dbReference type="EMBL" id="RXM99266.1"/>
    </source>
</evidence>
<evidence type="ECO:0000313" key="25">
    <source>
        <dbReference type="Proteomes" id="UP000289886"/>
    </source>
</evidence>
<keyword evidence="8" id="KW-0963">Cytoplasm</keyword>
<keyword evidence="14" id="KW-0560">Oxidoreductase</keyword>
<keyword evidence="13" id="KW-0521">NADP</keyword>
<comment type="catalytic activity">
    <reaction evidence="20">
        <text>apo-[alkylcobalamin reductase] + methylcob(III)alamin + glutathione = S-methyl glutathione + cob(I)alamin-[alkylcobalamin reductase] + H(+)</text>
        <dbReference type="Rhea" id="RHEA:63132"/>
        <dbReference type="Rhea" id="RHEA-COMP:14730"/>
        <dbReference type="Rhea" id="RHEA-COMP:14731"/>
        <dbReference type="ChEBI" id="CHEBI:15378"/>
        <dbReference type="ChEBI" id="CHEBI:28115"/>
        <dbReference type="ChEBI" id="CHEBI:57925"/>
        <dbReference type="ChEBI" id="CHEBI:60488"/>
        <dbReference type="ChEBI" id="CHEBI:83228"/>
        <dbReference type="ChEBI" id="CHEBI:141467"/>
        <dbReference type="EC" id="2.5.1.151"/>
    </reaction>
    <physiologicalReaction direction="left-to-right" evidence="20">
        <dbReference type="Rhea" id="RHEA:63133"/>
    </physiologicalReaction>
</comment>
<keyword evidence="15" id="KW-0170">Cobalt</keyword>
<evidence type="ECO:0000256" key="19">
    <source>
        <dbReference type="ARBA" id="ARBA00032650"/>
    </source>
</evidence>
<keyword evidence="10" id="KW-0285">Flavoprotein</keyword>
<dbReference type="PANTHER" id="PTHR31457">
    <property type="entry name" value="METHYLMALONIC ACIDURIA AND HOMOCYSTINURIA TYPE C PROTEIN"/>
    <property type="match status" value="1"/>
</dbReference>
<comment type="catalytic activity">
    <reaction evidence="22">
        <text>apo-[alkylcobalamin reductase] + adenosylcob(III)alamin + glutathione = S-adenosylglutathione + cob(I)alamin-[alkylcobalamin reductase] + H(+)</text>
        <dbReference type="Rhea" id="RHEA:63136"/>
        <dbReference type="Rhea" id="RHEA-COMP:14730"/>
        <dbReference type="Rhea" id="RHEA-COMP:14731"/>
        <dbReference type="ChEBI" id="CHEBI:15378"/>
        <dbReference type="ChEBI" id="CHEBI:18408"/>
        <dbReference type="ChEBI" id="CHEBI:57925"/>
        <dbReference type="ChEBI" id="CHEBI:60488"/>
        <dbReference type="ChEBI" id="CHEBI:83228"/>
        <dbReference type="ChEBI" id="CHEBI:146184"/>
        <dbReference type="EC" id="2.5.1.151"/>
    </reaction>
    <physiologicalReaction direction="left-to-right" evidence="22">
        <dbReference type="Rhea" id="RHEA:63137"/>
    </physiologicalReaction>
</comment>
<gene>
    <name evidence="24" type="ORF">EOD39_11865</name>
</gene>
<evidence type="ECO:0000256" key="3">
    <source>
        <dbReference type="ARBA" id="ARBA00004496"/>
    </source>
</evidence>
<comment type="catalytic activity">
    <reaction evidence="23">
        <text>apo-[alkylcobalamin reductase] + an R-cob(III)alamin + glutathione = cob(I)alamin-[alkylcobalamin reductase] + an S-substituted glutathione + H(+)</text>
        <dbReference type="Rhea" id="RHEA:40719"/>
        <dbReference type="Rhea" id="RHEA-COMP:14730"/>
        <dbReference type="Rhea" id="RHEA-COMP:14731"/>
        <dbReference type="ChEBI" id="CHEBI:15378"/>
        <dbReference type="ChEBI" id="CHEBI:57925"/>
        <dbReference type="ChEBI" id="CHEBI:60488"/>
        <dbReference type="ChEBI" id="CHEBI:83228"/>
        <dbReference type="ChEBI" id="CHEBI:90779"/>
        <dbReference type="ChEBI" id="CHEBI:140785"/>
        <dbReference type="EC" id="2.5.1.151"/>
    </reaction>
    <physiologicalReaction direction="left-to-right" evidence="23">
        <dbReference type="Rhea" id="RHEA:40720"/>
    </physiologicalReaction>
</comment>
<evidence type="ECO:0000256" key="6">
    <source>
        <dbReference type="ARBA" id="ARBA00012666"/>
    </source>
</evidence>
<dbReference type="AlphaFoldDB" id="A0A662YT59"/>
<evidence type="ECO:0000256" key="1">
    <source>
        <dbReference type="ARBA" id="ARBA00001917"/>
    </source>
</evidence>
<keyword evidence="25" id="KW-1185">Reference proteome</keyword>
<evidence type="ECO:0000256" key="14">
    <source>
        <dbReference type="ARBA" id="ARBA00023002"/>
    </source>
</evidence>
<proteinExistence type="inferred from homology"/>
<comment type="similarity">
    <text evidence="4">Belongs to the MMACHC family.</text>
</comment>
<name>A0A662YT59_ACIRT</name>
<comment type="cofactor">
    <cofactor evidence="1">
        <name>FMN</name>
        <dbReference type="ChEBI" id="CHEBI:58210"/>
    </cofactor>
</comment>
<comment type="caution">
    <text evidence="24">The sequence shown here is derived from an EMBL/GenBank/DDBJ whole genome shotgun (WGS) entry which is preliminary data.</text>
</comment>
<organism evidence="24 25">
    <name type="scientific">Acipenser ruthenus</name>
    <name type="common">Sterlet sturgeon</name>
    <dbReference type="NCBI Taxonomy" id="7906"/>
    <lineage>
        <taxon>Eukaryota</taxon>
        <taxon>Metazoa</taxon>
        <taxon>Chordata</taxon>
        <taxon>Craniata</taxon>
        <taxon>Vertebrata</taxon>
        <taxon>Euteleostomi</taxon>
        <taxon>Actinopterygii</taxon>
        <taxon>Chondrostei</taxon>
        <taxon>Acipenseriformes</taxon>
        <taxon>Acipenseridae</taxon>
        <taxon>Acipenser</taxon>
    </lineage>
</organism>
<dbReference type="GO" id="GO:0033787">
    <property type="term" value="F:cyanocobalamin reductase (cyanide-eliminating) (NADP+) activity"/>
    <property type="evidence" value="ECO:0007669"/>
    <property type="project" value="UniProtKB-EC"/>
</dbReference>
<dbReference type="GO" id="GO:0031419">
    <property type="term" value="F:cobalamin binding"/>
    <property type="evidence" value="ECO:0007669"/>
    <property type="project" value="UniProtKB-KW"/>
</dbReference>
<sequence>MLPSRRPRFLAQTAAHVAGAAYYYQRKDITADPWGDKRLVCDPRFAGVPWGRGRGAGAEGPPGLRPVTGAEDRFNLRWQDWSYRDIVPVEERYSEELNLSCKGHCVATLMGSVGPS</sequence>
<dbReference type="Proteomes" id="UP000289886">
    <property type="component" value="Unassembled WGS sequence"/>
</dbReference>
<evidence type="ECO:0000256" key="18">
    <source>
        <dbReference type="ARBA" id="ARBA00031815"/>
    </source>
</evidence>
<evidence type="ECO:0000256" key="5">
    <source>
        <dbReference type="ARBA" id="ARBA00012308"/>
    </source>
</evidence>
<evidence type="ECO:0000256" key="2">
    <source>
        <dbReference type="ARBA" id="ARBA00001974"/>
    </source>
</evidence>
<evidence type="ECO:0000256" key="12">
    <source>
        <dbReference type="ARBA" id="ARBA00022827"/>
    </source>
</evidence>
<evidence type="ECO:0000256" key="7">
    <source>
        <dbReference type="ARBA" id="ARBA00014027"/>
    </source>
</evidence>
<evidence type="ECO:0000256" key="11">
    <source>
        <dbReference type="ARBA" id="ARBA00022643"/>
    </source>
</evidence>
<evidence type="ECO:0000256" key="9">
    <source>
        <dbReference type="ARBA" id="ARBA00022628"/>
    </source>
</evidence>
<evidence type="ECO:0000256" key="15">
    <source>
        <dbReference type="ARBA" id="ARBA00023285"/>
    </source>
</evidence>
<keyword evidence="11" id="KW-0288">FMN</keyword>
<evidence type="ECO:0000256" key="10">
    <source>
        <dbReference type="ARBA" id="ARBA00022630"/>
    </source>
</evidence>
<evidence type="ECO:0000256" key="22">
    <source>
        <dbReference type="ARBA" id="ARBA00048537"/>
    </source>
</evidence>
<evidence type="ECO:0000256" key="16">
    <source>
        <dbReference type="ARBA" id="ARBA00031056"/>
    </source>
</evidence>
<dbReference type="InterPro" id="IPR032037">
    <property type="entry name" value="MMACHC"/>
</dbReference>
<dbReference type="GO" id="GO:0032451">
    <property type="term" value="F:demethylase activity"/>
    <property type="evidence" value="ECO:0007669"/>
    <property type="project" value="TreeGrafter"/>
</dbReference>
<comment type="subcellular location">
    <subcellularLocation>
        <location evidence="3">Cytoplasm</location>
    </subcellularLocation>
</comment>
<dbReference type="PANTHER" id="PTHR31457:SF2">
    <property type="entry name" value="CYANOCOBALAMIN REDUCTASE _ ALKYLCOBALAMIN DEALKYLASE"/>
    <property type="match status" value="1"/>
</dbReference>
<dbReference type="Pfam" id="PF16690">
    <property type="entry name" value="MMACHC"/>
    <property type="match status" value="2"/>
</dbReference>
<protein>
    <recommendedName>
        <fullName evidence="7">Cyanocobalamin reductase / alkylcobalamin dealkylase</fullName>
        <ecNumber evidence="6">1.16.1.6</ecNumber>
        <ecNumber evidence="5">2.5.1.151</ecNumber>
    </recommendedName>
    <alternativeName>
        <fullName evidence="19">Alkylcobalamin:glutathione S-alkyltransferase</fullName>
    </alternativeName>
    <alternativeName>
        <fullName evidence="18">CblC</fullName>
    </alternativeName>
    <alternativeName>
        <fullName evidence="17">Cyanocobalamin reductase (cyanide-eliminating)</fullName>
    </alternativeName>
    <alternativeName>
        <fullName evidence="16">Methylmalonic aciduria and homocystinuria type C protein</fullName>
    </alternativeName>
</protein>
<evidence type="ECO:0000256" key="8">
    <source>
        <dbReference type="ARBA" id="ARBA00022490"/>
    </source>
</evidence>
<dbReference type="EMBL" id="SCEB01000426">
    <property type="protein sequence ID" value="RXM99266.1"/>
    <property type="molecule type" value="Genomic_DNA"/>
</dbReference>
<evidence type="ECO:0000256" key="13">
    <source>
        <dbReference type="ARBA" id="ARBA00022857"/>
    </source>
</evidence>
<evidence type="ECO:0000256" key="23">
    <source>
        <dbReference type="ARBA" id="ARBA00049505"/>
    </source>
</evidence>